<sequence>MIELGAAQNRGDEEKDDRAIQLGVQETNVQDEVRHTDVVASSVGDTLAVMLMGQQHGKEDSDEVAEEEGSVTGGITEKQDEAEVNITGGLEGITSKHLMCDGLEKDERQEVLETKICRENIGNSHNFKIGIMREIEWEKFSKGATGKKATGNGPDVLENELDSSKETHGPTASGISLKAISPAPNDRQIDERTEEGKHVRIEAANSNSFWDNLDYDEGDLPEWARVLEGKKNKKKKQRVKSFQVVYKQSDGLVGFLTQKKKKGNRLVMEKMKQQIIFEADPAGSMANDSINDNNIQNCNKGIRAKSKIKDSEPLWCGIKELGVSMEGDKLLIIRKLKEMEQRDKKRRKKDMATTSTRN</sequence>
<dbReference type="AlphaFoldDB" id="A0AAV5J3T0"/>
<dbReference type="Proteomes" id="UP001054252">
    <property type="component" value="Unassembled WGS sequence"/>
</dbReference>
<feature type="region of interest" description="Disordered" evidence="1">
    <location>
        <begin position="338"/>
        <end position="358"/>
    </location>
</feature>
<gene>
    <name evidence="2" type="ORF">SLEP1_g17151</name>
</gene>
<accession>A0AAV5J3T0</accession>
<name>A0AAV5J3T0_9ROSI</name>
<organism evidence="2 3">
    <name type="scientific">Rubroshorea leprosula</name>
    <dbReference type="NCBI Taxonomy" id="152421"/>
    <lineage>
        <taxon>Eukaryota</taxon>
        <taxon>Viridiplantae</taxon>
        <taxon>Streptophyta</taxon>
        <taxon>Embryophyta</taxon>
        <taxon>Tracheophyta</taxon>
        <taxon>Spermatophyta</taxon>
        <taxon>Magnoliopsida</taxon>
        <taxon>eudicotyledons</taxon>
        <taxon>Gunneridae</taxon>
        <taxon>Pentapetalae</taxon>
        <taxon>rosids</taxon>
        <taxon>malvids</taxon>
        <taxon>Malvales</taxon>
        <taxon>Dipterocarpaceae</taxon>
        <taxon>Rubroshorea</taxon>
    </lineage>
</organism>
<evidence type="ECO:0000313" key="2">
    <source>
        <dbReference type="EMBL" id="GKV05109.1"/>
    </source>
</evidence>
<feature type="region of interest" description="Disordered" evidence="1">
    <location>
        <begin position="144"/>
        <end position="194"/>
    </location>
</feature>
<feature type="region of interest" description="Disordered" evidence="1">
    <location>
        <begin position="55"/>
        <end position="77"/>
    </location>
</feature>
<dbReference type="EMBL" id="BPVZ01000022">
    <property type="protein sequence ID" value="GKV05109.1"/>
    <property type="molecule type" value="Genomic_DNA"/>
</dbReference>
<evidence type="ECO:0000313" key="3">
    <source>
        <dbReference type="Proteomes" id="UP001054252"/>
    </source>
</evidence>
<proteinExistence type="predicted"/>
<evidence type="ECO:0000256" key="1">
    <source>
        <dbReference type="SAM" id="MobiDB-lite"/>
    </source>
</evidence>
<comment type="caution">
    <text evidence="2">The sequence shown here is derived from an EMBL/GenBank/DDBJ whole genome shotgun (WGS) entry which is preliminary data.</text>
</comment>
<keyword evidence="3" id="KW-1185">Reference proteome</keyword>
<protein>
    <submittedName>
        <fullName evidence="2">Uncharacterized protein</fullName>
    </submittedName>
</protein>
<feature type="compositionally biased region" description="Acidic residues" evidence="1">
    <location>
        <begin position="60"/>
        <end position="69"/>
    </location>
</feature>
<reference evidence="2 3" key="1">
    <citation type="journal article" date="2021" name="Commun. Biol.">
        <title>The genome of Shorea leprosula (Dipterocarpaceae) highlights the ecological relevance of drought in aseasonal tropical rainforests.</title>
        <authorList>
            <person name="Ng K.K.S."/>
            <person name="Kobayashi M.J."/>
            <person name="Fawcett J.A."/>
            <person name="Hatakeyama M."/>
            <person name="Paape T."/>
            <person name="Ng C.H."/>
            <person name="Ang C.C."/>
            <person name="Tnah L.H."/>
            <person name="Lee C.T."/>
            <person name="Nishiyama T."/>
            <person name="Sese J."/>
            <person name="O'Brien M.J."/>
            <person name="Copetti D."/>
            <person name="Mohd Noor M.I."/>
            <person name="Ong R.C."/>
            <person name="Putra M."/>
            <person name="Sireger I.Z."/>
            <person name="Indrioko S."/>
            <person name="Kosugi Y."/>
            <person name="Izuno A."/>
            <person name="Isagi Y."/>
            <person name="Lee S.L."/>
            <person name="Shimizu K.K."/>
        </authorList>
    </citation>
    <scope>NUCLEOTIDE SEQUENCE [LARGE SCALE GENOMIC DNA]</scope>
    <source>
        <strain evidence="2">214</strain>
    </source>
</reference>